<dbReference type="PANTHER" id="PTHR13050">
    <property type="entry name" value="USE1-LIKE PROTEIN"/>
    <property type="match status" value="1"/>
</dbReference>
<dbReference type="GO" id="GO:0006890">
    <property type="term" value="P:retrograde vesicle-mediated transport, Golgi to endoplasmic reticulum"/>
    <property type="evidence" value="ECO:0000318"/>
    <property type="project" value="GO_Central"/>
</dbReference>
<dbReference type="RefSeq" id="XP_009025778.1">
    <property type="nucleotide sequence ID" value="XM_009027530.1"/>
</dbReference>
<dbReference type="FunCoup" id="T1FME0">
    <property type="interactions" value="1462"/>
</dbReference>
<dbReference type="HOGENOM" id="CLU_087320_0_0_1"/>
<evidence type="ECO:0000256" key="1">
    <source>
        <dbReference type="ARBA" id="ARBA00004163"/>
    </source>
</evidence>
<keyword evidence="8" id="KW-0653">Protein transport</keyword>
<evidence type="ECO:0000256" key="5">
    <source>
        <dbReference type="ARBA" id="ARBA00022692"/>
    </source>
</evidence>
<dbReference type="KEGG" id="hro:HELRODRAFT_185094"/>
<reference evidence="12 14" key="2">
    <citation type="journal article" date="2013" name="Nature">
        <title>Insights into bilaterian evolution from three spiralian genomes.</title>
        <authorList>
            <person name="Simakov O."/>
            <person name="Marletaz F."/>
            <person name="Cho S.J."/>
            <person name="Edsinger-Gonzales E."/>
            <person name="Havlak P."/>
            <person name="Hellsten U."/>
            <person name="Kuo D.H."/>
            <person name="Larsson T."/>
            <person name="Lv J."/>
            <person name="Arendt D."/>
            <person name="Savage R."/>
            <person name="Osoegawa K."/>
            <person name="de Jong P."/>
            <person name="Grimwood J."/>
            <person name="Chapman J.A."/>
            <person name="Shapiro H."/>
            <person name="Aerts A."/>
            <person name="Otillar R.P."/>
            <person name="Terry A.Y."/>
            <person name="Boore J.L."/>
            <person name="Grigoriev I.V."/>
            <person name="Lindberg D.R."/>
            <person name="Seaver E.C."/>
            <person name="Weisblat D.A."/>
            <person name="Putnam N.H."/>
            <person name="Rokhsar D.S."/>
        </authorList>
    </citation>
    <scope>NUCLEOTIDE SEQUENCE</scope>
</reference>
<evidence type="ECO:0000313" key="14">
    <source>
        <dbReference type="Proteomes" id="UP000015101"/>
    </source>
</evidence>
<dbReference type="Pfam" id="PF09753">
    <property type="entry name" value="Use1"/>
    <property type="match status" value="1"/>
</dbReference>
<dbReference type="InterPro" id="IPR019150">
    <property type="entry name" value="Vesicle_transport_protein_Use1"/>
</dbReference>
<keyword evidence="6" id="KW-0256">Endoplasmic reticulum</keyword>
<organism evidence="13 14">
    <name type="scientific">Helobdella robusta</name>
    <name type="common">Californian leech</name>
    <dbReference type="NCBI Taxonomy" id="6412"/>
    <lineage>
        <taxon>Eukaryota</taxon>
        <taxon>Metazoa</taxon>
        <taxon>Spiralia</taxon>
        <taxon>Lophotrochozoa</taxon>
        <taxon>Annelida</taxon>
        <taxon>Clitellata</taxon>
        <taxon>Hirudinea</taxon>
        <taxon>Rhynchobdellida</taxon>
        <taxon>Glossiphoniidae</taxon>
        <taxon>Helobdella</taxon>
    </lineage>
</organism>
<dbReference type="AlphaFoldDB" id="T1FME0"/>
<evidence type="ECO:0000256" key="7">
    <source>
        <dbReference type="ARBA" id="ARBA00022892"/>
    </source>
</evidence>
<dbReference type="GO" id="GO:0005783">
    <property type="term" value="C:endoplasmic reticulum"/>
    <property type="evidence" value="ECO:0000318"/>
    <property type="project" value="GO_Central"/>
</dbReference>
<gene>
    <name evidence="13" type="primary">20209989</name>
    <name evidence="12" type="ORF">HELRODRAFT_185094</name>
</gene>
<comment type="similarity">
    <text evidence="2">Belongs to the USE1 family.</text>
</comment>
<dbReference type="GeneID" id="20209989"/>
<keyword evidence="14" id="KW-1185">Reference proteome</keyword>
<dbReference type="OMA" id="CWFFRSI"/>
<dbReference type="OrthoDB" id="4506189at2759"/>
<name>T1FME0_HELRO</name>
<keyword evidence="4" id="KW-0813">Transport</keyword>
<evidence type="ECO:0000256" key="4">
    <source>
        <dbReference type="ARBA" id="ARBA00022448"/>
    </source>
</evidence>
<dbReference type="EnsemblMetazoa" id="HelroT185094">
    <property type="protein sequence ID" value="HelroP185094"/>
    <property type="gene ID" value="HelroG185094"/>
</dbReference>
<dbReference type="GO" id="GO:0005484">
    <property type="term" value="F:SNAP receptor activity"/>
    <property type="evidence" value="ECO:0000318"/>
    <property type="project" value="GO_Central"/>
</dbReference>
<keyword evidence="9" id="KW-1133">Transmembrane helix</keyword>
<evidence type="ECO:0000256" key="2">
    <source>
        <dbReference type="ARBA" id="ARBA00007891"/>
    </source>
</evidence>
<reference evidence="14" key="1">
    <citation type="submission" date="2012-12" db="EMBL/GenBank/DDBJ databases">
        <authorList>
            <person name="Hellsten U."/>
            <person name="Grimwood J."/>
            <person name="Chapman J.A."/>
            <person name="Shapiro H."/>
            <person name="Aerts A."/>
            <person name="Otillar R.P."/>
            <person name="Terry A.Y."/>
            <person name="Boore J.L."/>
            <person name="Simakov O."/>
            <person name="Marletaz F."/>
            <person name="Cho S.-J."/>
            <person name="Edsinger-Gonzales E."/>
            <person name="Havlak P."/>
            <person name="Kuo D.-H."/>
            <person name="Larsson T."/>
            <person name="Lv J."/>
            <person name="Arendt D."/>
            <person name="Savage R."/>
            <person name="Osoegawa K."/>
            <person name="de Jong P."/>
            <person name="Lindberg D.R."/>
            <person name="Seaver E.C."/>
            <person name="Weisblat D.A."/>
            <person name="Putnam N.H."/>
            <person name="Grigoriev I.V."/>
            <person name="Rokhsar D.S."/>
        </authorList>
    </citation>
    <scope>NUCLEOTIDE SEQUENCE</scope>
</reference>
<evidence type="ECO:0000256" key="6">
    <source>
        <dbReference type="ARBA" id="ARBA00022824"/>
    </source>
</evidence>
<dbReference type="GO" id="GO:0031201">
    <property type="term" value="C:SNARE complex"/>
    <property type="evidence" value="ECO:0000318"/>
    <property type="project" value="GO_Central"/>
</dbReference>
<dbReference type="CTD" id="20209989"/>
<reference evidence="13" key="3">
    <citation type="submission" date="2015-06" db="UniProtKB">
        <authorList>
            <consortium name="EnsemblMetazoa"/>
        </authorList>
    </citation>
    <scope>IDENTIFICATION</scope>
</reference>
<protein>
    <recommendedName>
        <fullName evidence="3">Vesicle transport protein USE1</fullName>
    </recommendedName>
    <alternativeName>
        <fullName evidence="11">USE1-like protein</fullName>
    </alternativeName>
</protein>
<evidence type="ECO:0000313" key="12">
    <source>
        <dbReference type="EMBL" id="ESN96654.1"/>
    </source>
</evidence>
<dbReference type="CDD" id="cd15860">
    <property type="entry name" value="SNARE_USE1"/>
    <property type="match status" value="1"/>
</dbReference>
<dbReference type="PANTHER" id="PTHR13050:SF7">
    <property type="entry name" value="VESICLE TRANSPORT PROTEIN USE1"/>
    <property type="match status" value="1"/>
</dbReference>
<dbReference type="EMBL" id="KB097495">
    <property type="protein sequence ID" value="ESN96654.1"/>
    <property type="molecule type" value="Genomic_DNA"/>
</dbReference>
<dbReference type="Proteomes" id="UP000015101">
    <property type="component" value="Unassembled WGS sequence"/>
</dbReference>
<proteinExistence type="inferred from homology"/>
<accession>T1FME0</accession>
<dbReference type="GO" id="GO:0015031">
    <property type="term" value="P:protein transport"/>
    <property type="evidence" value="ECO:0007669"/>
    <property type="project" value="UniProtKB-KW"/>
</dbReference>
<sequence>MTVANQESNSRTEVNFRRLLYRCEMMAKETQGNYEWRFEKYVLHLVELLGQLKKITTNQPRHEDLIDYARRVELLKGLIEIEKLPSTRLKAIAVEQLVPSRNHDNADANDLNDSKVPKATLSHQLHIKSKSKCLQEMKADLLGTKSLSTLASLRQRQLPASIRVTSADGDDDAVLKHHENLQAKLTEEMTGFARNLKENASISGRVVRTDTEQLLTSDGLADDNVSKLKVECDSLDAKHQER</sequence>
<dbReference type="STRING" id="6412.T1FME0"/>
<evidence type="ECO:0000256" key="11">
    <source>
        <dbReference type="ARBA" id="ARBA00032711"/>
    </source>
</evidence>
<dbReference type="InParanoid" id="T1FME0"/>
<dbReference type="EMBL" id="AMQM01001442">
    <property type="status" value="NOT_ANNOTATED_CDS"/>
    <property type="molecule type" value="Genomic_DNA"/>
</dbReference>
<comment type="subcellular location">
    <subcellularLocation>
        <location evidence="1">Endoplasmic reticulum membrane</location>
        <topology evidence="1">Single-pass type IV membrane protein</topology>
    </subcellularLocation>
</comment>
<keyword evidence="7" id="KW-0931">ER-Golgi transport</keyword>
<evidence type="ECO:0000256" key="10">
    <source>
        <dbReference type="ARBA" id="ARBA00023136"/>
    </source>
</evidence>
<evidence type="ECO:0000313" key="13">
    <source>
        <dbReference type="EnsemblMetazoa" id="HelroP185094"/>
    </source>
</evidence>
<keyword evidence="10" id="KW-0472">Membrane</keyword>
<dbReference type="GO" id="GO:0005789">
    <property type="term" value="C:endoplasmic reticulum membrane"/>
    <property type="evidence" value="ECO:0007669"/>
    <property type="project" value="UniProtKB-SubCell"/>
</dbReference>
<evidence type="ECO:0000256" key="9">
    <source>
        <dbReference type="ARBA" id="ARBA00022989"/>
    </source>
</evidence>
<evidence type="ECO:0000256" key="3">
    <source>
        <dbReference type="ARBA" id="ARBA00015843"/>
    </source>
</evidence>
<evidence type="ECO:0000256" key="8">
    <source>
        <dbReference type="ARBA" id="ARBA00022927"/>
    </source>
</evidence>
<dbReference type="eggNOG" id="KOG2678">
    <property type="taxonomic scope" value="Eukaryota"/>
</dbReference>
<keyword evidence="5" id="KW-0812">Transmembrane</keyword>